<dbReference type="Pfam" id="PF02782">
    <property type="entry name" value="FGGY_C"/>
    <property type="match status" value="1"/>
</dbReference>
<dbReference type="PANTHER" id="PTHR10196:SF93">
    <property type="entry name" value="L-RHAMNULOKINASE"/>
    <property type="match status" value="1"/>
</dbReference>
<dbReference type="CDD" id="cd07771">
    <property type="entry name" value="ASKHA_NBD_FGGY_RhaB-like"/>
    <property type="match status" value="1"/>
</dbReference>
<dbReference type="InterPro" id="IPR013449">
    <property type="entry name" value="Rhamnulokinase"/>
</dbReference>
<accession>A0A3N6P3W8</accession>
<proteinExistence type="inferred from homology"/>
<evidence type="ECO:0000256" key="3">
    <source>
        <dbReference type="ARBA" id="ARBA00022741"/>
    </source>
</evidence>
<sequence length="502" mass="55597">MRIVILLVFMEPAMSVRVAVDIGSSSGKVYYGTVDEGVEIEEAHRFETNMKTEDGRLVWDIEYLTQEIRAGLEAVVADGESIDSLAIDTTACDFGLLEDGELLANPYCYLDQSLYSKDEELLETVARRDIFSSTGHNGLPSSYYYQYQTHPELFERADTLVALPQLLSYELGAKPTCETSFGVTFRMMDIRTREWATELLSELDLPIDVLPTPVEAGTNVGTVDPSLSESISDDVDILLAPSHDTAAAMAAIPFTPESPGFLCTGSWFIPGLELEEPVINDAAFDVPSSNELSVDGRIRYLRNLPGFSLLEHCRDTWREEGGRHAYDELIEHARDSESFRSIVDTADPLFFEAQSTGNVIEAIRTYCTETEQPIPESEGEVTRCLLESLAIRTAITLEQLMAASETYTDRLHLVGGGVENELFCQMVASATGFRVEAGPVEATAIGNLLSQMNAADEIASYSEGREIIDERIEFAYYEPRRTGEWDRALEHAVAEFGSIDSE</sequence>
<evidence type="ECO:0000259" key="8">
    <source>
        <dbReference type="Pfam" id="PF00370"/>
    </source>
</evidence>
<keyword evidence="6" id="KW-1015">Disulfide bond</keyword>
<dbReference type="InterPro" id="IPR018485">
    <property type="entry name" value="FGGY_C"/>
</dbReference>
<dbReference type="AlphaFoldDB" id="A0A3N6P3W8"/>
<dbReference type="InterPro" id="IPR018484">
    <property type="entry name" value="FGGY_N"/>
</dbReference>
<name>A0A3N6P3W8_9EURY</name>
<evidence type="ECO:0000256" key="2">
    <source>
        <dbReference type="ARBA" id="ARBA00022679"/>
    </source>
</evidence>
<reference evidence="10 11" key="1">
    <citation type="submission" date="2018-10" db="EMBL/GenBank/DDBJ databases">
        <title>Natrarchaeobius chitinivorans gen. nov., sp. nov., and Natrarchaeobius haloalkaliphilus sp. nov., alkaliphilic, chitin-utilizing haloarchaea from hypersaline alkaline lakes.</title>
        <authorList>
            <person name="Sorokin D.Y."/>
            <person name="Elcheninov A.G."/>
            <person name="Kostrikina N.A."/>
            <person name="Bale N.J."/>
            <person name="Sinninghe Damste J.S."/>
            <person name="Khijniak T.V."/>
            <person name="Kublanov I.V."/>
            <person name="Toshchakov S.V."/>
        </authorList>
    </citation>
    <scope>NUCLEOTIDE SEQUENCE [LARGE SCALE GENOMIC DNA]</scope>
    <source>
        <strain evidence="10 11">AArcht-Sl</strain>
    </source>
</reference>
<dbReference type="GO" id="GO:0006071">
    <property type="term" value="P:glycerol metabolic process"/>
    <property type="evidence" value="ECO:0007669"/>
    <property type="project" value="TreeGrafter"/>
</dbReference>
<evidence type="ECO:0000259" key="9">
    <source>
        <dbReference type="Pfam" id="PF02782"/>
    </source>
</evidence>
<keyword evidence="2" id="KW-0808">Transferase</keyword>
<dbReference type="GO" id="GO:0005524">
    <property type="term" value="F:ATP binding"/>
    <property type="evidence" value="ECO:0007669"/>
    <property type="project" value="UniProtKB-KW"/>
</dbReference>
<comment type="similarity">
    <text evidence="1">Belongs to the FGGY kinase family.</text>
</comment>
<evidence type="ECO:0000256" key="5">
    <source>
        <dbReference type="ARBA" id="ARBA00022840"/>
    </source>
</evidence>
<gene>
    <name evidence="10" type="ORF">EA462_08625</name>
</gene>
<dbReference type="GO" id="GO:0008993">
    <property type="term" value="F:rhamnulokinase activity"/>
    <property type="evidence" value="ECO:0007669"/>
    <property type="project" value="InterPro"/>
</dbReference>
<dbReference type="Pfam" id="PF00370">
    <property type="entry name" value="FGGY_N"/>
    <property type="match status" value="1"/>
</dbReference>
<dbReference type="Gene3D" id="3.30.420.40">
    <property type="match status" value="2"/>
</dbReference>
<dbReference type="PANTHER" id="PTHR10196">
    <property type="entry name" value="SUGAR KINASE"/>
    <property type="match status" value="1"/>
</dbReference>
<evidence type="ECO:0000256" key="6">
    <source>
        <dbReference type="ARBA" id="ARBA00023157"/>
    </source>
</evidence>
<evidence type="ECO:0000256" key="7">
    <source>
        <dbReference type="ARBA" id="ARBA00023308"/>
    </source>
</evidence>
<keyword evidence="4 10" id="KW-0418">Kinase</keyword>
<dbReference type="SUPFAM" id="SSF53067">
    <property type="entry name" value="Actin-like ATPase domain"/>
    <property type="match status" value="2"/>
</dbReference>
<comment type="caution">
    <text evidence="10">The sequence shown here is derived from an EMBL/GenBank/DDBJ whole genome shotgun (WGS) entry which is preliminary data.</text>
</comment>
<dbReference type="Proteomes" id="UP000273828">
    <property type="component" value="Unassembled WGS sequence"/>
</dbReference>
<evidence type="ECO:0000313" key="11">
    <source>
        <dbReference type="Proteomes" id="UP000273828"/>
    </source>
</evidence>
<dbReference type="EMBL" id="REFY01000003">
    <property type="protein sequence ID" value="RQG90055.1"/>
    <property type="molecule type" value="Genomic_DNA"/>
</dbReference>
<evidence type="ECO:0000313" key="10">
    <source>
        <dbReference type="EMBL" id="RQG90055.1"/>
    </source>
</evidence>
<dbReference type="InterPro" id="IPR043129">
    <property type="entry name" value="ATPase_NBD"/>
</dbReference>
<dbReference type="GO" id="GO:0004370">
    <property type="term" value="F:glycerol kinase activity"/>
    <property type="evidence" value="ECO:0007669"/>
    <property type="project" value="TreeGrafter"/>
</dbReference>
<dbReference type="GO" id="GO:0005829">
    <property type="term" value="C:cytosol"/>
    <property type="evidence" value="ECO:0007669"/>
    <property type="project" value="TreeGrafter"/>
</dbReference>
<organism evidence="10 11">
    <name type="scientific">Natrarchaeobius halalkaliphilus</name>
    <dbReference type="NCBI Taxonomy" id="1679091"/>
    <lineage>
        <taxon>Archaea</taxon>
        <taxon>Methanobacteriati</taxon>
        <taxon>Methanobacteriota</taxon>
        <taxon>Stenosarchaea group</taxon>
        <taxon>Halobacteria</taxon>
        <taxon>Halobacteriales</taxon>
        <taxon>Natrialbaceae</taxon>
        <taxon>Natrarchaeobius</taxon>
    </lineage>
</organism>
<dbReference type="GO" id="GO:0019301">
    <property type="term" value="P:rhamnose catabolic process"/>
    <property type="evidence" value="ECO:0007669"/>
    <property type="project" value="InterPro"/>
</dbReference>
<keyword evidence="7" id="KW-0684">Rhamnose metabolism</keyword>
<protein>
    <submittedName>
        <fullName evidence="10">Rhamnulokinase</fullName>
    </submittedName>
</protein>
<evidence type="ECO:0000256" key="1">
    <source>
        <dbReference type="ARBA" id="ARBA00009156"/>
    </source>
</evidence>
<feature type="domain" description="Carbohydrate kinase FGGY N-terminal" evidence="8">
    <location>
        <begin position="18"/>
        <end position="247"/>
    </location>
</feature>
<evidence type="ECO:0000256" key="4">
    <source>
        <dbReference type="ARBA" id="ARBA00022777"/>
    </source>
</evidence>
<keyword evidence="11" id="KW-1185">Reference proteome</keyword>
<feature type="domain" description="Carbohydrate kinase FGGY C-terminal" evidence="9">
    <location>
        <begin position="263"/>
        <end position="454"/>
    </location>
</feature>
<keyword evidence="5" id="KW-0067">ATP-binding</keyword>
<keyword evidence="3" id="KW-0547">Nucleotide-binding</keyword>